<organism evidence="1 2">
    <name type="scientific">Entomomonas asaccharolytica</name>
    <dbReference type="NCBI Taxonomy" id="2785331"/>
    <lineage>
        <taxon>Bacteria</taxon>
        <taxon>Pseudomonadati</taxon>
        <taxon>Pseudomonadota</taxon>
        <taxon>Gammaproteobacteria</taxon>
        <taxon>Pseudomonadales</taxon>
        <taxon>Pseudomonadaceae</taxon>
        <taxon>Entomomonas</taxon>
    </lineage>
</organism>
<sequence>MDINILKAELPNLLPKAIQWAEDTEEYIIKQGIALNKTQQADAKTVGVIHPEKIYVLELDIFPLPEDPTLQKAATTLGLLGKNTVGLTLGYGILIKKGLLSRSLLSHECRHVYQYEQEGSVAAFIKAYLASIIEYGYFDSPYEIDARKYEIFQL</sequence>
<proteinExistence type="predicted"/>
<evidence type="ECO:0000313" key="1">
    <source>
        <dbReference type="EMBL" id="QQP84371.1"/>
    </source>
</evidence>
<evidence type="ECO:0000313" key="2">
    <source>
        <dbReference type="Proteomes" id="UP000595278"/>
    </source>
</evidence>
<dbReference type="KEGG" id="eaz:JHT90_07990"/>
<dbReference type="RefSeq" id="WP_201090269.1">
    <property type="nucleotide sequence ID" value="NZ_CP067393.1"/>
</dbReference>
<dbReference type="Proteomes" id="UP000595278">
    <property type="component" value="Chromosome"/>
</dbReference>
<protein>
    <recommendedName>
        <fullName evidence="3">DUF4157 domain-containing protein</fullName>
    </recommendedName>
</protein>
<keyword evidence="2" id="KW-1185">Reference proteome</keyword>
<reference evidence="1 2" key="1">
    <citation type="submission" date="2021-01" db="EMBL/GenBank/DDBJ databases">
        <title>Entomomonas sp. F2A isolated from a house cricket (Acheta domesticus).</title>
        <authorList>
            <person name="Spergser J."/>
            <person name="Busse H.-J."/>
        </authorList>
    </citation>
    <scope>NUCLEOTIDE SEQUENCE [LARGE SCALE GENOMIC DNA]</scope>
    <source>
        <strain evidence="1 2">F2A</strain>
    </source>
</reference>
<name>A0A974NCT0_9GAMM</name>
<evidence type="ECO:0008006" key="3">
    <source>
        <dbReference type="Google" id="ProtNLM"/>
    </source>
</evidence>
<dbReference type="EMBL" id="CP067393">
    <property type="protein sequence ID" value="QQP84371.1"/>
    <property type="molecule type" value="Genomic_DNA"/>
</dbReference>
<accession>A0A974NCT0</accession>
<dbReference type="AlphaFoldDB" id="A0A974NCT0"/>
<gene>
    <name evidence="1" type="ORF">JHT90_07990</name>
</gene>